<dbReference type="InterPro" id="IPR043504">
    <property type="entry name" value="Peptidase_S1_PA_chymotrypsin"/>
</dbReference>
<evidence type="ECO:0000313" key="17">
    <source>
        <dbReference type="RefSeq" id="XP_023175617.1"/>
    </source>
</evidence>
<dbReference type="InterPro" id="IPR018114">
    <property type="entry name" value="TRYPSIN_HIS"/>
</dbReference>
<keyword evidence="12" id="KW-0964">Secreted</keyword>
<keyword evidence="6" id="KW-0106">Calcium</keyword>
<dbReference type="Proteomes" id="UP000504633">
    <property type="component" value="Unplaced"/>
</dbReference>
<feature type="region of interest" description="Disordered" evidence="13">
    <location>
        <begin position="88"/>
        <end position="122"/>
    </location>
</feature>
<keyword evidence="4 11" id="KW-0378">Hydrolase</keyword>
<keyword evidence="9" id="KW-0325">Glycoprotein</keyword>
<dbReference type="Gene3D" id="2.40.10.10">
    <property type="entry name" value="Trypsin-like serine proteases"/>
    <property type="match status" value="2"/>
</dbReference>
<dbReference type="InterPro" id="IPR033116">
    <property type="entry name" value="TRYPSIN_SER"/>
</dbReference>
<dbReference type="SMART" id="SM00680">
    <property type="entry name" value="CLIP"/>
    <property type="match status" value="1"/>
</dbReference>
<comment type="subcellular location">
    <subcellularLocation>
        <location evidence="12">Secreted</location>
    </subcellularLocation>
</comment>
<evidence type="ECO:0000256" key="7">
    <source>
        <dbReference type="ARBA" id="ARBA00023145"/>
    </source>
</evidence>
<feature type="chain" id="PRO_5027155402" description="CLIP domain-containing serine protease" evidence="12">
    <location>
        <begin position="19"/>
        <end position="396"/>
    </location>
</feature>
<evidence type="ECO:0000256" key="10">
    <source>
        <dbReference type="ARBA" id="ARBA00024195"/>
    </source>
</evidence>
<dbReference type="InterPro" id="IPR009003">
    <property type="entry name" value="Peptidase_S1_PA"/>
</dbReference>
<dbReference type="RefSeq" id="XP_023175617.1">
    <property type="nucleotide sequence ID" value="XM_023319849.2"/>
</dbReference>
<evidence type="ECO:0000256" key="9">
    <source>
        <dbReference type="ARBA" id="ARBA00023180"/>
    </source>
</evidence>
<evidence type="ECO:0000259" key="15">
    <source>
        <dbReference type="PROSITE" id="PS51888"/>
    </source>
</evidence>
<dbReference type="FunFam" id="3.30.1640.30:FF:000001">
    <property type="entry name" value="Serine protease 7"/>
    <property type="match status" value="1"/>
</dbReference>
<keyword evidence="16" id="KW-1185">Reference proteome</keyword>
<evidence type="ECO:0000256" key="1">
    <source>
        <dbReference type="ARBA" id="ARBA00022670"/>
    </source>
</evidence>
<dbReference type="PRINTS" id="PR00722">
    <property type="entry name" value="CHYMOTRYPSIN"/>
</dbReference>
<evidence type="ECO:0000259" key="14">
    <source>
        <dbReference type="PROSITE" id="PS50240"/>
    </source>
</evidence>
<feature type="compositionally biased region" description="Pro residues" evidence="13">
    <location>
        <begin position="95"/>
        <end position="111"/>
    </location>
</feature>
<dbReference type="FunFam" id="2.40.10.10:FF:000028">
    <property type="entry name" value="Serine protease easter"/>
    <property type="match status" value="1"/>
</dbReference>
<proteinExistence type="inferred from homology"/>
<dbReference type="KEGG" id="dhe:111602665"/>
<dbReference type="InterPro" id="IPR051487">
    <property type="entry name" value="Ser/Thr_Proteases_Immune/Dev"/>
</dbReference>
<evidence type="ECO:0000256" key="3">
    <source>
        <dbReference type="ARBA" id="ARBA00022729"/>
    </source>
</evidence>
<dbReference type="OrthoDB" id="9028152at2759"/>
<dbReference type="SUPFAM" id="SSF50494">
    <property type="entry name" value="Trypsin-like serine proteases"/>
    <property type="match status" value="1"/>
</dbReference>
<dbReference type="GO" id="GO:0004252">
    <property type="term" value="F:serine-type endopeptidase activity"/>
    <property type="evidence" value="ECO:0007669"/>
    <property type="project" value="UniProtKB-UniRule"/>
</dbReference>
<dbReference type="OMA" id="DFISPVC"/>
<name>A0A6J1M8R2_DROHY</name>
<reference evidence="17" key="1">
    <citation type="submission" date="2025-08" db="UniProtKB">
        <authorList>
            <consortium name="RefSeq"/>
        </authorList>
    </citation>
    <scope>IDENTIFICATION</scope>
    <source>
        <strain evidence="17">15085-1641.00</strain>
        <tissue evidence="17">Whole body</tissue>
    </source>
</reference>
<organism evidence="16 17">
    <name type="scientific">Drosophila hydei</name>
    <name type="common">Fruit fly</name>
    <dbReference type="NCBI Taxonomy" id="7224"/>
    <lineage>
        <taxon>Eukaryota</taxon>
        <taxon>Metazoa</taxon>
        <taxon>Ecdysozoa</taxon>
        <taxon>Arthropoda</taxon>
        <taxon>Hexapoda</taxon>
        <taxon>Insecta</taxon>
        <taxon>Pterygota</taxon>
        <taxon>Neoptera</taxon>
        <taxon>Endopterygota</taxon>
        <taxon>Diptera</taxon>
        <taxon>Brachycera</taxon>
        <taxon>Muscomorpha</taxon>
        <taxon>Ephydroidea</taxon>
        <taxon>Drosophilidae</taxon>
        <taxon>Drosophila</taxon>
    </lineage>
</organism>
<evidence type="ECO:0000256" key="4">
    <source>
        <dbReference type="ARBA" id="ARBA00022801"/>
    </source>
</evidence>
<dbReference type="InterPro" id="IPR022700">
    <property type="entry name" value="CLIP"/>
</dbReference>
<dbReference type="PANTHER" id="PTHR24256">
    <property type="entry name" value="TRYPTASE-RELATED"/>
    <property type="match status" value="1"/>
</dbReference>
<evidence type="ECO:0000256" key="11">
    <source>
        <dbReference type="RuleBase" id="RU363034"/>
    </source>
</evidence>
<evidence type="ECO:0000256" key="6">
    <source>
        <dbReference type="ARBA" id="ARBA00022837"/>
    </source>
</evidence>
<dbReference type="EC" id="3.4.21.-" evidence="11"/>
<dbReference type="Pfam" id="PF12032">
    <property type="entry name" value="CLIP"/>
    <property type="match status" value="1"/>
</dbReference>
<evidence type="ECO:0000256" key="8">
    <source>
        <dbReference type="ARBA" id="ARBA00023157"/>
    </source>
</evidence>
<accession>A0A6J1M8R2</accession>
<dbReference type="Pfam" id="PF00089">
    <property type="entry name" value="Trypsin"/>
    <property type="match status" value="1"/>
</dbReference>
<dbReference type="InterPro" id="IPR001314">
    <property type="entry name" value="Peptidase_S1A"/>
</dbReference>
<dbReference type="PROSITE" id="PS00134">
    <property type="entry name" value="TRYPSIN_HIS"/>
    <property type="match status" value="1"/>
</dbReference>
<dbReference type="CTD" id="40541"/>
<dbReference type="CDD" id="cd00190">
    <property type="entry name" value="Tryp_SPc"/>
    <property type="match status" value="1"/>
</dbReference>
<feature type="domain" description="Clip" evidence="15">
    <location>
        <begin position="24"/>
        <end position="77"/>
    </location>
</feature>
<keyword evidence="7" id="KW-0865">Zymogen</keyword>
<gene>
    <name evidence="17" type="primary">LOC111602665</name>
</gene>
<keyword evidence="1 11" id="KW-0645">Protease</keyword>
<dbReference type="GO" id="GO:0005576">
    <property type="term" value="C:extracellular region"/>
    <property type="evidence" value="ECO:0007669"/>
    <property type="project" value="UniProtKB-SubCell"/>
</dbReference>
<dbReference type="Gene3D" id="3.30.1640.30">
    <property type="match status" value="1"/>
</dbReference>
<dbReference type="SMART" id="SM00020">
    <property type="entry name" value="Tryp_SPc"/>
    <property type="match status" value="1"/>
</dbReference>
<protein>
    <recommendedName>
        <fullName evidence="12">CLIP domain-containing serine protease</fullName>
        <ecNumber evidence="11">3.4.21.-</ecNumber>
    </recommendedName>
</protein>
<dbReference type="InterPro" id="IPR001254">
    <property type="entry name" value="Trypsin_dom"/>
</dbReference>
<dbReference type="InterPro" id="IPR038565">
    <property type="entry name" value="CLIP_sf"/>
</dbReference>
<dbReference type="PROSITE" id="PS51888">
    <property type="entry name" value="CLIP"/>
    <property type="match status" value="1"/>
</dbReference>
<dbReference type="PROSITE" id="PS00135">
    <property type="entry name" value="TRYPSIN_SER"/>
    <property type="match status" value="1"/>
</dbReference>
<comment type="domain">
    <text evidence="12">The clip domain consists of 35-55 residues which are 'knitted' together usually by 3 conserved disulfide bonds forming a clip-like compact structure.</text>
</comment>
<dbReference type="GeneID" id="111602665"/>
<feature type="signal peptide" evidence="12">
    <location>
        <begin position="1"/>
        <end position="18"/>
    </location>
</feature>
<evidence type="ECO:0000313" key="16">
    <source>
        <dbReference type="Proteomes" id="UP000504633"/>
    </source>
</evidence>
<feature type="domain" description="Peptidase S1" evidence="14">
    <location>
        <begin position="134"/>
        <end position="395"/>
    </location>
</feature>
<keyword evidence="3 12" id="KW-0732">Signal</keyword>
<evidence type="ECO:0000256" key="12">
    <source>
        <dbReference type="RuleBase" id="RU366078"/>
    </source>
</evidence>
<evidence type="ECO:0000256" key="5">
    <source>
        <dbReference type="ARBA" id="ARBA00022825"/>
    </source>
</evidence>
<dbReference type="GO" id="GO:0035008">
    <property type="term" value="P:positive regulation of melanization defense response"/>
    <property type="evidence" value="ECO:0007669"/>
    <property type="project" value="UniProtKB-ARBA"/>
</dbReference>
<sequence length="396" mass="43966">MKILLALMLLQRLFHSYAQETFGYCTTPTDQSGTCINLRDCTYLFELVQKKTLSSSDRSLLQNSQCGYRNGQVLICCANSRRLSQQPIWGQTQPQPKPQPQPQPQPRPQPTMPTRRSGLLPQVPNCGDNFSDRVVGGVNTNINEYTWLALIEYTKSNNDIGHHCGGSLINNRYVLTAAHCVSAIPSDWRLTGVRLGDWDTTSNPDCITGRNGKRDCNDPYVDVAVSEKIPHPQYPGNSRDQLNDIALLRLSREVAFTNFISPVCLPILPEQRNTVFLGRKMFVAGWGRTETNSTSNIKLKAELQPVPTEDCNRRYQTQRRTLTSSQMCAGGVEGIDSCRGDSGGPLVMEESVNGYSNFYLTGVVSYGPTPCGLAGWPGVYTLVSAYIDWIEATIRA</sequence>
<evidence type="ECO:0000256" key="2">
    <source>
        <dbReference type="ARBA" id="ARBA00022723"/>
    </source>
</evidence>
<keyword evidence="5 11" id="KW-0720">Serine protease</keyword>
<evidence type="ECO:0000256" key="13">
    <source>
        <dbReference type="SAM" id="MobiDB-lite"/>
    </source>
</evidence>
<dbReference type="GO" id="GO:0006508">
    <property type="term" value="P:proteolysis"/>
    <property type="evidence" value="ECO:0007669"/>
    <property type="project" value="UniProtKB-KW"/>
</dbReference>
<dbReference type="PROSITE" id="PS50240">
    <property type="entry name" value="TRYPSIN_DOM"/>
    <property type="match status" value="1"/>
</dbReference>
<dbReference type="AlphaFoldDB" id="A0A6J1M8R2"/>
<keyword evidence="2" id="KW-0479">Metal-binding</keyword>
<comment type="similarity">
    <text evidence="10 12">Belongs to the peptidase S1 family. CLIP subfamily.</text>
</comment>
<dbReference type="FunFam" id="2.40.10.10:FF:000084">
    <property type="entry name" value="Serine protease easter"/>
    <property type="match status" value="1"/>
</dbReference>
<dbReference type="GO" id="GO:0046872">
    <property type="term" value="F:metal ion binding"/>
    <property type="evidence" value="ECO:0007669"/>
    <property type="project" value="UniProtKB-KW"/>
</dbReference>
<keyword evidence="8" id="KW-1015">Disulfide bond</keyword>